<dbReference type="SUPFAM" id="SSF52833">
    <property type="entry name" value="Thioredoxin-like"/>
    <property type="match status" value="1"/>
</dbReference>
<evidence type="ECO:0000256" key="1">
    <source>
        <dbReference type="ARBA" id="ARBA00007409"/>
    </source>
</evidence>
<dbReference type="Proteomes" id="UP000325902">
    <property type="component" value="Unassembled WGS sequence"/>
</dbReference>
<dbReference type="Pfam" id="PF00043">
    <property type="entry name" value="GST_C"/>
    <property type="match status" value="1"/>
</dbReference>
<dbReference type="Gene3D" id="3.40.30.10">
    <property type="entry name" value="Glutaredoxin"/>
    <property type="match status" value="1"/>
</dbReference>
<dbReference type="InterPro" id="IPR036249">
    <property type="entry name" value="Thioredoxin-like_sf"/>
</dbReference>
<dbReference type="PANTHER" id="PTHR44051:SF9">
    <property type="entry name" value="GLUTATHIONE S-TRANSFERASE 1"/>
    <property type="match status" value="1"/>
</dbReference>
<proteinExistence type="inferred from homology"/>
<dbReference type="EMBL" id="VCHE01000007">
    <property type="protein sequence ID" value="KAB2579368.1"/>
    <property type="molecule type" value="Genomic_DNA"/>
</dbReference>
<dbReference type="InterPro" id="IPR036282">
    <property type="entry name" value="Glutathione-S-Trfase_C_sf"/>
</dbReference>
<dbReference type="Pfam" id="PF02798">
    <property type="entry name" value="GST_N"/>
    <property type="match status" value="1"/>
</dbReference>
<dbReference type="OrthoDB" id="2309723at2759"/>
<feature type="domain" description="GST N-terminal" evidence="3">
    <location>
        <begin position="1"/>
        <end position="84"/>
    </location>
</feature>
<comment type="similarity">
    <text evidence="1 2">Belongs to the GST superfamily.</text>
</comment>
<dbReference type="Gene3D" id="1.20.1050.10">
    <property type="match status" value="1"/>
</dbReference>
<dbReference type="SFLD" id="SFLDG00358">
    <property type="entry name" value="Main_(cytGST)"/>
    <property type="match status" value="1"/>
</dbReference>
<evidence type="ECO:0000313" key="5">
    <source>
        <dbReference type="EMBL" id="KAB2579368.1"/>
    </source>
</evidence>
<evidence type="ECO:0000259" key="4">
    <source>
        <dbReference type="PROSITE" id="PS50405"/>
    </source>
</evidence>
<evidence type="ECO:0000313" key="6">
    <source>
        <dbReference type="Proteomes" id="UP000325902"/>
    </source>
</evidence>
<dbReference type="PROSITE" id="PS50405">
    <property type="entry name" value="GST_CTER"/>
    <property type="match status" value="1"/>
</dbReference>
<comment type="caution">
    <text evidence="5">The sequence shown here is derived from an EMBL/GenBank/DDBJ whole genome shotgun (WGS) entry which is preliminary data.</text>
</comment>
<dbReference type="AlphaFoldDB" id="A0A5N5DN59"/>
<reference evidence="5 6" key="1">
    <citation type="journal article" date="2019" name="Sci. Rep.">
        <title>A multi-omics analysis of the grapevine pathogen Lasiodiplodia theobromae reveals that temperature affects the expression of virulence- and pathogenicity-related genes.</title>
        <authorList>
            <person name="Felix C."/>
            <person name="Meneses R."/>
            <person name="Goncalves M.F.M."/>
            <person name="Tilleman L."/>
            <person name="Duarte A.S."/>
            <person name="Jorrin-Novo J.V."/>
            <person name="Van de Peer Y."/>
            <person name="Deforce D."/>
            <person name="Van Nieuwerburgh F."/>
            <person name="Esteves A.C."/>
            <person name="Alves A."/>
        </authorList>
    </citation>
    <scope>NUCLEOTIDE SEQUENCE [LARGE SCALE GENOMIC DNA]</scope>
    <source>
        <strain evidence="5 6">LA-SOL3</strain>
    </source>
</reference>
<feature type="domain" description="GST C-terminal" evidence="4">
    <location>
        <begin position="93"/>
        <end position="226"/>
    </location>
</feature>
<organism evidence="5 6">
    <name type="scientific">Lasiodiplodia theobromae</name>
    <dbReference type="NCBI Taxonomy" id="45133"/>
    <lineage>
        <taxon>Eukaryota</taxon>
        <taxon>Fungi</taxon>
        <taxon>Dikarya</taxon>
        <taxon>Ascomycota</taxon>
        <taxon>Pezizomycotina</taxon>
        <taxon>Dothideomycetes</taxon>
        <taxon>Dothideomycetes incertae sedis</taxon>
        <taxon>Botryosphaeriales</taxon>
        <taxon>Botryosphaeriaceae</taxon>
        <taxon>Lasiodiplodia</taxon>
    </lineage>
</organism>
<evidence type="ECO:0000259" key="3">
    <source>
        <dbReference type="PROSITE" id="PS50404"/>
    </source>
</evidence>
<dbReference type="InterPro" id="IPR040079">
    <property type="entry name" value="Glutathione_S-Trfase"/>
</dbReference>
<dbReference type="PROSITE" id="PS50404">
    <property type="entry name" value="GST_NTER"/>
    <property type="match status" value="1"/>
</dbReference>
<gene>
    <name evidence="5" type="primary">gst3_2</name>
    <name evidence="5" type="ORF">DBV05_g1914</name>
</gene>
<dbReference type="CDD" id="cd03046">
    <property type="entry name" value="GST_N_GTT1_like"/>
    <property type="match status" value="1"/>
</dbReference>
<dbReference type="SFLD" id="SFLDS00019">
    <property type="entry name" value="Glutathione_Transferase_(cytos"/>
    <property type="match status" value="1"/>
</dbReference>
<dbReference type="InterPro" id="IPR004046">
    <property type="entry name" value="GST_C"/>
</dbReference>
<name>A0A5N5DN59_9PEZI</name>
<dbReference type="InterPro" id="IPR010987">
    <property type="entry name" value="Glutathione-S-Trfase_C-like"/>
</dbReference>
<keyword evidence="6" id="KW-1185">Reference proteome</keyword>
<dbReference type="PANTHER" id="PTHR44051">
    <property type="entry name" value="GLUTATHIONE S-TRANSFERASE-RELATED"/>
    <property type="match status" value="1"/>
</dbReference>
<evidence type="ECO:0000256" key="2">
    <source>
        <dbReference type="RuleBase" id="RU003494"/>
    </source>
</evidence>
<accession>A0A5N5DN59</accession>
<dbReference type="InterPro" id="IPR004045">
    <property type="entry name" value="Glutathione_S-Trfase_N"/>
</dbReference>
<protein>
    <submittedName>
        <fullName evidence="5">Glutathione S-transferase 3</fullName>
    </submittedName>
</protein>
<dbReference type="GO" id="GO:0016740">
    <property type="term" value="F:transferase activity"/>
    <property type="evidence" value="ECO:0007669"/>
    <property type="project" value="UniProtKB-KW"/>
</dbReference>
<keyword evidence="5" id="KW-0808">Transferase</keyword>
<dbReference type="SUPFAM" id="SSF47616">
    <property type="entry name" value="GST C-terminal domain-like"/>
    <property type="match status" value="1"/>
</dbReference>
<sequence>MPPITLFFLQASRSIRTAWLLEELGLDYEIKFWDRQEHQQAPKDAKGACGSPVGRFPTIKDGDLFVFESGAITEYLCAKYDKQHRLLPKVEDDAAANVKILQWIHAAEATFLLHGLAITYARWHYPESTGLPKEGLAAMELGMSANVQNDLDWIERDLSESGSKFLAGDAVTAADVMMQLSADYILERQLGTQGKKWPAVEAWLKRCKETPTYIVNAYAGLPRTEGHNEQLVL</sequence>